<organism evidence="1 2">
    <name type="scientific">Sphaerodactylus townsendi</name>
    <dbReference type="NCBI Taxonomy" id="933632"/>
    <lineage>
        <taxon>Eukaryota</taxon>
        <taxon>Metazoa</taxon>
        <taxon>Chordata</taxon>
        <taxon>Craniata</taxon>
        <taxon>Vertebrata</taxon>
        <taxon>Euteleostomi</taxon>
        <taxon>Lepidosauria</taxon>
        <taxon>Squamata</taxon>
        <taxon>Bifurcata</taxon>
        <taxon>Gekkota</taxon>
        <taxon>Sphaerodactylidae</taxon>
        <taxon>Sphaerodactylus</taxon>
    </lineage>
</organism>
<dbReference type="EMBL" id="CM037627">
    <property type="protein sequence ID" value="KAH7989890.1"/>
    <property type="molecule type" value="Genomic_DNA"/>
</dbReference>
<keyword evidence="2" id="KW-1185">Reference proteome</keyword>
<gene>
    <name evidence="1" type="ORF">K3G42_015896</name>
</gene>
<evidence type="ECO:0000313" key="2">
    <source>
        <dbReference type="Proteomes" id="UP000827872"/>
    </source>
</evidence>
<accession>A0ACB8EBN8</accession>
<dbReference type="Proteomes" id="UP000827872">
    <property type="component" value="Linkage Group LG14"/>
</dbReference>
<sequence>MAIFNMFFLYDEDHLAEFLSIFNSSNSSSPDTSDPTLWYIQNNYFFLPYFIYSCILGLISCSVFLRINHELKMAVMLVAMVAYNIILLHTHGSVLDDYSKFLYTMAHLKRPGILKDLKTMGSVSLFIFFVTLLVLSRQKHCEPVSCENFSKEYLSEQRKEVPAMQSY</sequence>
<proteinExistence type="predicted"/>
<reference evidence="1" key="1">
    <citation type="submission" date="2021-08" db="EMBL/GenBank/DDBJ databases">
        <title>The first chromosome-level gecko genome reveals the dynamic sex chromosomes of Neotropical dwarf geckos (Sphaerodactylidae: Sphaerodactylus).</title>
        <authorList>
            <person name="Pinto B.J."/>
            <person name="Keating S.E."/>
            <person name="Gamble T."/>
        </authorList>
    </citation>
    <scope>NUCLEOTIDE SEQUENCE</scope>
    <source>
        <strain evidence="1">TG3544</strain>
    </source>
</reference>
<evidence type="ECO:0000313" key="1">
    <source>
        <dbReference type="EMBL" id="KAH7989890.1"/>
    </source>
</evidence>
<protein>
    <submittedName>
        <fullName evidence="1">Uncharacterized protein</fullName>
    </submittedName>
</protein>
<comment type="caution">
    <text evidence="1">The sequence shown here is derived from an EMBL/GenBank/DDBJ whole genome shotgun (WGS) entry which is preliminary data.</text>
</comment>
<name>A0ACB8EBN8_9SAUR</name>